<reference evidence="5 6" key="1">
    <citation type="submission" date="2019-12" db="EMBL/GenBank/DDBJ databases">
        <authorList>
            <person name="Li C."/>
            <person name="Zhao J."/>
        </authorList>
    </citation>
    <scope>NUCLEOTIDE SEQUENCE [LARGE SCALE GENOMIC DNA]</scope>
    <source>
        <strain evidence="5 6">NEAU-DD11</strain>
    </source>
</reference>
<dbReference type="InterPro" id="IPR036249">
    <property type="entry name" value="Thioredoxin-like_sf"/>
</dbReference>
<dbReference type="EMBL" id="WSES01000009">
    <property type="protein sequence ID" value="MVW63621.1"/>
    <property type="molecule type" value="Genomic_DNA"/>
</dbReference>
<dbReference type="AlphaFoldDB" id="A0A7X3G4N8"/>
<dbReference type="InterPro" id="IPR050553">
    <property type="entry name" value="Thioredoxin_ResA/DsbE_sf"/>
</dbReference>
<dbReference type="CDD" id="cd02966">
    <property type="entry name" value="TlpA_like_family"/>
    <property type="match status" value="1"/>
</dbReference>
<dbReference type="PROSITE" id="PS51352">
    <property type="entry name" value="THIOREDOXIN_2"/>
    <property type="match status" value="1"/>
</dbReference>
<dbReference type="Proteomes" id="UP000443353">
    <property type="component" value="Unassembled WGS sequence"/>
</dbReference>
<evidence type="ECO:0000256" key="3">
    <source>
        <dbReference type="ARBA" id="ARBA00023284"/>
    </source>
</evidence>
<dbReference type="Pfam" id="PF08534">
    <property type="entry name" value="Redoxin"/>
    <property type="match status" value="1"/>
</dbReference>
<dbReference type="SUPFAM" id="SSF52833">
    <property type="entry name" value="Thioredoxin-like"/>
    <property type="match status" value="1"/>
</dbReference>
<evidence type="ECO:0000313" key="6">
    <source>
        <dbReference type="Proteomes" id="UP000443353"/>
    </source>
</evidence>
<dbReference type="Gene3D" id="3.40.30.10">
    <property type="entry name" value="Glutaredoxin"/>
    <property type="match status" value="1"/>
</dbReference>
<comment type="subcellular location">
    <subcellularLocation>
        <location evidence="1">Cell envelope</location>
    </subcellularLocation>
</comment>
<dbReference type="GO" id="GO:0030313">
    <property type="term" value="C:cell envelope"/>
    <property type="evidence" value="ECO:0007669"/>
    <property type="project" value="UniProtKB-SubCell"/>
</dbReference>
<protein>
    <submittedName>
        <fullName evidence="5">Redoxin family protein</fullName>
    </submittedName>
</protein>
<dbReference type="PROSITE" id="PS00194">
    <property type="entry name" value="THIOREDOXIN_1"/>
    <property type="match status" value="1"/>
</dbReference>
<dbReference type="PANTHER" id="PTHR42852:SF17">
    <property type="entry name" value="THIOREDOXIN-LIKE PROTEIN HI_1115"/>
    <property type="match status" value="1"/>
</dbReference>
<evidence type="ECO:0000259" key="4">
    <source>
        <dbReference type="PROSITE" id="PS51352"/>
    </source>
</evidence>
<dbReference type="GO" id="GO:0015036">
    <property type="term" value="F:disulfide oxidoreductase activity"/>
    <property type="evidence" value="ECO:0007669"/>
    <property type="project" value="UniProtKB-ARBA"/>
</dbReference>
<evidence type="ECO:0000313" key="5">
    <source>
        <dbReference type="EMBL" id="MVW63621.1"/>
    </source>
</evidence>
<keyword evidence="3" id="KW-0676">Redox-active center</keyword>
<keyword evidence="2" id="KW-0201">Cytochrome c-type biogenesis</keyword>
<name>A0A7X3G4N8_9BURK</name>
<evidence type="ECO:0000256" key="2">
    <source>
        <dbReference type="ARBA" id="ARBA00022748"/>
    </source>
</evidence>
<dbReference type="RefSeq" id="WP_160410418.1">
    <property type="nucleotide sequence ID" value="NZ_WSES01000009.1"/>
</dbReference>
<keyword evidence="6" id="KW-1185">Reference proteome</keyword>
<proteinExistence type="predicted"/>
<feature type="domain" description="Thioredoxin" evidence="4">
    <location>
        <begin position="26"/>
        <end position="163"/>
    </location>
</feature>
<dbReference type="InterPro" id="IPR013766">
    <property type="entry name" value="Thioredoxin_domain"/>
</dbReference>
<organism evidence="5 6">
    <name type="scientific">Massilia cellulosiltytica</name>
    <dbReference type="NCBI Taxonomy" id="2683234"/>
    <lineage>
        <taxon>Bacteria</taxon>
        <taxon>Pseudomonadati</taxon>
        <taxon>Pseudomonadota</taxon>
        <taxon>Betaproteobacteria</taxon>
        <taxon>Burkholderiales</taxon>
        <taxon>Oxalobacteraceae</taxon>
        <taxon>Telluria group</taxon>
        <taxon>Massilia</taxon>
    </lineage>
</organism>
<comment type="caution">
    <text evidence="5">The sequence shown here is derived from an EMBL/GenBank/DDBJ whole genome shotgun (WGS) entry which is preliminary data.</text>
</comment>
<dbReference type="GO" id="GO:0017004">
    <property type="term" value="P:cytochrome complex assembly"/>
    <property type="evidence" value="ECO:0007669"/>
    <property type="project" value="UniProtKB-KW"/>
</dbReference>
<gene>
    <name evidence="5" type="ORF">GPY61_27210</name>
</gene>
<evidence type="ECO:0000256" key="1">
    <source>
        <dbReference type="ARBA" id="ARBA00004196"/>
    </source>
</evidence>
<dbReference type="InterPro" id="IPR013740">
    <property type="entry name" value="Redoxin"/>
</dbReference>
<sequence>MSTGLLFAALLSTGAADAKGATLRPWPAGQPTPALQLTGLDGQPWDVAGLRGKVVVVNFWASWCGPCVDELPVLKGLAGRDGVAVVGVNYKEPLDTIERFTQDHPLGYPVLRDRTGDAFKRWTPGVMPTTILVDRTGRARWRTVGEIPPDDTKLRAAIDALLAEPQHRTHNQN</sequence>
<dbReference type="PANTHER" id="PTHR42852">
    <property type="entry name" value="THIOL:DISULFIDE INTERCHANGE PROTEIN DSBE"/>
    <property type="match status" value="1"/>
</dbReference>
<dbReference type="InterPro" id="IPR017937">
    <property type="entry name" value="Thioredoxin_CS"/>
</dbReference>
<accession>A0A7X3G4N8</accession>